<dbReference type="InterPro" id="IPR036736">
    <property type="entry name" value="ACP-like_sf"/>
</dbReference>
<dbReference type="InterPro" id="IPR036291">
    <property type="entry name" value="NAD(P)-bd_dom_sf"/>
</dbReference>
<evidence type="ECO:0000259" key="4">
    <source>
        <dbReference type="Pfam" id="PF07993"/>
    </source>
</evidence>
<accession>A0A8H6S102</accession>
<keyword evidence="1" id="KW-0596">Phosphopantetheine</keyword>
<dbReference type="PROSITE" id="PS00455">
    <property type="entry name" value="AMP_BINDING"/>
    <property type="match status" value="1"/>
</dbReference>
<evidence type="ECO:0000313" key="5">
    <source>
        <dbReference type="EMBL" id="KAF7289315.1"/>
    </source>
</evidence>
<dbReference type="PANTHER" id="PTHR43439">
    <property type="entry name" value="PHENYLACETATE-COENZYME A LIGASE"/>
    <property type="match status" value="1"/>
</dbReference>
<evidence type="ECO:0000259" key="3">
    <source>
        <dbReference type="Pfam" id="PF00501"/>
    </source>
</evidence>
<keyword evidence="2" id="KW-0597">Phosphoprotein</keyword>
<dbReference type="InterPro" id="IPR013120">
    <property type="entry name" value="FAR_NAD-bd"/>
</dbReference>
<organism evidence="5 6">
    <name type="scientific">Mycena indigotica</name>
    <dbReference type="NCBI Taxonomy" id="2126181"/>
    <lineage>
        <taxon>Eukaryota</taxon>
        <taxon>Fungi</taxon>
        <taxon>Dikarya</taxon>
        <taxon>Basidiomycota</taxon>
        <taxon>Agaricomycotina</taxon>
        <taxon>Agaricomycetes</taxon>
        <taxon>Agaricomycetidae</taxon>
        <taxon>Agaricales</taxon>
        <taxon>Marasmiineae</taxon>
        <taxon>Mycenaceae</taxon>
        <taxon>Mycena</taxon>
    </lineage>
</organism>
<dbReference type="Gene3D" id="1.10.1200.10">
    <property type="entry name" value="ACP-like"/>
    <property type="match status" value="1"/>
</dbReference>
<dbReference type="Pfam" id="PF23562">
    <property type="entry name" value="AMP-binding_C_3"/>
    <property type="match status" value="1"/>
</dbReference>
<dbReference type="InterPro" id="IPR042099">
    <property type="entry name" value="ANL_N_sf"/>
</dbReference>
<dbReference type="RefSeq" id="XP_037213346.1">
    <property type="nucleotide sequence ID" value="XM_037370345.1"/>
</dbReference>
<dbReference type="PANTHER" id="PTHR43439:SF2">
    <property type="entry name" value="ENZYME, PUTATIVE (JCVI)-RELATED"/>
    <property type="match status" value="1"/>
</dbReference>
<proteinExistence type="predicted"/>
<dbReference type="Gene3D" id="3.40.50.12780">
    <property type="entry name" value="N-terminal domain of ligase-like"/>
    <property type="match status" value="1"/>
</dbReference>
<dbReference type="InterPro" id="IPR020845">
    <property type="entry name" value="AMP-binding_CS"/>
</dbReference>
<evidence type="ECO:0000313" key="6">
    <source>
        <dbReference type="Proteomes" id="UP000636479"/>
    </source>
</evidence>
<dbReference type="SUPFAM" id="SSF56801">
    <property type="entry name" value="Acetyl-CoA synthetase-like"/>
    <property type="match status" value="1"/>
</dbReference>
<dbReference type="Pfam" id="PF00501">
    <property type="entry name" value="AMP-binding"/>
    <property type="match status" value="1"/>
</dbReference>
<dbReference type="AlphaFoldDB" id="A0A8H6S102"/>
<comment type="caution">
    <text evidence="5">The sequence shown here is derived from an EMBL/GenBank/DDBJ whole genome shotgun (WGS) entry which is preliminary data.</text>
</comment>
<feature type="domain" description="Thioester reductase (TE)" evidence="4">
    <location>
        <begin position="672"/>
        <end position="857"/>
    </location>
</feature>
<evidence type="ECO:0000256" key="2">
    <source>
        <dbReference type="ARBA" id="ARBA00022553"/>
    </source>
</evidence>
<evidence type="ECO:0000256" key="1">
    <source>
        <dbReference type="ARBA" id="ARBA00022450"/>
    </source>
</evidence>
<dbReference type="Proteomes" id="UP000636479">
    <property type="component" value="Unassembled WGS sequence"/>
</dbReference>
<keyword evidence="6" id="KW-1185">Reference proteome</keyword>
<sequence>METFAHKIVDDSMNMNPSGSVFVYTQSDQLVTINHLEYGRATHRAAHLLRPGNVGKDGDVVAIIALSDTILWQAVIVGLIRATQTPFPISHRNSPPAIALLIVKNACHRVLSTCITLRSLIQATKEEISKLDSDFVVDFEEMPSIHQLYPHLGIETAQDICELYPTESAFKLDDVCLILHSSGSTGFPKPILHSHRGIMQRANLGQVTEMRNYFSHPIATMHLPAFHLAGLIGHLLQPIFANIPAAVFPPTAMSREQVPMIPTPDNILHHAQQTNCKVIFTFPFLLIAWAKSPESMELLRKYELVCYSGGFLPPRIGQRYVEAGINLRSVYGMTEFGSISSLLPLPGDELDWEWFRILDRATVRWIPRGNETFECHVLTTSNHQPSVENLDGVKGFATSDLFMQHPTKKHLWKMLVLGRANDVIVHTTGEKTVPQPIEEIINSSALVNGSVMFGHGHDCTGILIELTPQYQIDIEDPVQVAELRNKLWPIISEANDIAPKFSRIFKEMIIIVGLVKPLPRAAKGTVMRAAALEVYAEEIEAIYEAIAAHSIASEFPVVPTKASISLWLVQLASDLVPQAIMPESNIFEQGFDSLSATILRLRVIAALKSNPNLVYTYPEILGLASFLVDAISGLVEKQNTSTRIQALFDRYTANLIPSSTTIANVEIVTVLLTGSTGGLGSEILSQLLQDPRITKIYALNRPMHTKGSLQRQADAFHVRGLDITGLNAQKLVFIEAHAHEPDLGVDVGLYKELKASVSHIIHNAWSIDFNASLASFEPHLQATRNLVDLALSGKRTPCFLFMSSIMSAFSWDFGRGPCPEDFLPLSDIETCDCSSSTGYGESKFVAEQIVRCKRFKWQLCTVGSNMWLSLNRRMDNDGLAADLGVSDSIQLKPLLTPDENVDWIDPYTCATKVVELLFATTPSAPAMHNFVHPQPVAWATVAQFLCEAIALQFDKTLELIPFDDWLAELEKLGLQGAIDRKALVST</sequence>
<dbReference type="SUPFAM" id="SSF51735">
    <property type="entry name" value="NAD(P)-binding Rossmann-fold domains"/>
    <property type="match status" value="1"/>
</dbReference>
<dbReference type="InterPro" id="IPR000873">
    <property type="entry name" value="AMP-dep_synth/lig_dom"/>
</dbReference>
<feature type="domain" description="AMP-dependent synthetase/ligase" evidence="3">
    <location>
        <begin position="21"/>
        <end position="344"/>
    </location>
</feature>
<dbReference type="InterPro" id="IPR051414">
    <property type="entry name" value="Adenylate-forming_Reductase"/>
</dbReference>
<dbReference type="OrthoDB" id="429813at2759"/>
<dbReference type="Pfam" id="PF07993">
    <property type="entry name" value="NAD_binding_4"/>
    <property type="match status" value="1"/>
</dbReference>
<protein>
    <submittedName>
        <fullName evidence="5">General substrate transporter</fullName>
    </submittedName>
</protein>
<gene>
    <name evidence="5" type="ORF">MIND_01393400</name>
</gene>
<dbReference type="Gene3D" id="3.40.50.720">
    <property type="entry name" value="NAD(P)-binding Rossmann-like Domain"/>
    <property type="match status" value="1"/>
</dbReference>
<dbReference type="GeneID" id="59352861"/>
<dbReference type="EMBL" id="JACAZF010000017">
    <property type="protein sequence ID" value="KAF7289315.1"/>
    <property type="molecule type" value="Genomic_DNA"/>
</dbReference>
<name>A0A8H6S102_9AGAR</name>
<reference evidence="5" key="1">
    <citation type="submission" date="2020-05" db="EMBL/GenBank/DDBJ databases">
        <title>Mycena genomes resolve the evolution of fungal bioluminescence.</title>
        <authorList>
            <person name="Tsai I.J."/>
        </authorList>
    </citation>
    <scope>NUCLEOTIDE SEQUENCE</scope>
    <source>
        <strain evidence="5">171206Taipei</strain>
    </source>
</reference>